<proteinExistence type="predicted"/>
<accession>X1DGX7</accession>
<evidence type="ECO:0000313" key="1">
    <source>
        <dbReference type="EMBL" id="GAH19437.1"/>
    </source>
</evidence>
<feature type="non-terminal residue" evidence="1">
    <location>
        <position position="31"/>
    </location>
</feature>
<dbReference type="EMBL" id="BARU01004290">
    <property type="protein sequence ID" value="GAH19437.1"/>
    <property type="molecule type" value="Genomic_DNA"/>
</dbReference>
<dbReference type="AlphaFoldDB" id="X1DGX7"/>
<organism evidence="1">
    <name type="scientific">marine sediment metagenome</name>
    <dbReference type="NCBI Taxonomy" id="412755"/>
    <lineage>
        <taxon>unclassified sequences</taxon>
        <taxon>metagenomes</taxon>
        <taxon>ecological metagenomes</taxon>
    </lineage>
</organism>
<name>X1DGX7_9ZZZZ</name>
<gene>
    <name evidence="1" type="ORF">S03H2_08723</name>
</gene>
<comment type="caution">
    <text evidence="1">The sequence shown here is derived from an EMBL/GenBank/DDBJ whole genome shotgun (WGS) entry which is preliminary data.</text>
</comment>
<reference evidence="1" key="1">
    <citation type="journal article" date="2014" name="Front. Microbiol.">
        <title>High frequency of phylogenetically diverse reductive dehalogenase-homologous genes in deep subseafloor sedimentary metagenomes.</title>
        <authorList>
            <person name="Kawai M."/>
            <person name="Futagami T."/>
            <person name="Toyoda A."/>
            <person name="Takaki Y."/>
            <person name="Nishi S."/>
            <person name="Hori S."/>
            <person name="Arai W."/>
            <person name="Tsubouchi T."/>
            <person name="Morono Y."/>
            <person name="Uchiyama I."/>
            <person name="Ito T."/>
            <person name="Fujiyama A."/>
            <person name="Inagaki F."/>
            <person name="Takami H."/>
        </authorList>
    </citation>
    <scope>NUCLEOTIDE SEQUENCE</scope>
    <source>
        <strain evidence="1">Expedition CK06-06</strain>
    </source>
</reference>
<protein>
    <submittedName>
        <fullName evidence="1">Uncharacterized protein</fullName>
    </submittedName>
</protein>
<sequence length="31" mass="3597">MSMDEMEDFRKTHYTKDIIPELIGKEVILGG</sequence>